<reference evidence="2" key="1">
    <citation type="submission" date="2025-08" db="UniProtKB">
        <authorList>
            <consortium name="RefSeq"/>
        </authorList>
    </citation>
    <scope>IDENTIFICATION</scope>
</reference>
<dbReference type="RefSeq" id="XP_039127018.1">
    <property type="nucleotide sequence ID" value="XM_039271084.1"/>
</dbReference>
<dbReference type="Pfam" id="PF14223">
    <property type="entry name" value="Retrotran_gag_2"/>
    <property type="match status" value="1"/>
</dbReference>
<sequence length="217" mass="24802">MTNNPLNILLEKNILTGPNYVDWLRNLRIILNLERIGYVLKADIPTEPPPEACKEEQDIYLKWLDDDLRVRSYMLASMSSDLQSSNEKMSDARSVLLHLQELYGEHSQTAQYEISRELFRAKMSEGGEVGEHVLKMISMIERLEALEFSMDYNLQVDLILQSLPDSFSQFIINFNMNEIECTLAGLLNKLVSTQSQMKTKGKDVVALTISTSRPSKP</sequence>
<name>A0AB40BJA1_DIOCR</name>
<organism evidence="1 2">
    <name type="scientific">Dioscorea cayennensis subsp. rotundata</name>
    <name type="common">White Guinea yam</name>
    <name type="synonym">Dioscorea rotundata</name>
    <dbReference type="NCBI Taxonomy" id="55577"/>
    <lineage>
        <taxon>Eukaryota</taxon>
        <taxon>Viridiplantae</taxon>
        <taxon>Streptophyta</taxon>
        <taxon>Embryophyta</taxon>
        <taxon>Tracheophyta</taxon>
        <taxon>Spermatophyta</taxon>
        <taxon>Magnoliopsida</taxon>
        <taxon>Liliopsida</taxon>
        <taxon>Dioscoreales</taxon>
        <taxon>Dioscoreaceae</taxon>
        <taxon>Dioscorea</taxon>
    </lineage>
</organism>
<dbReference type="AlphaFoldDB" id="A0AB40BJA1"/>
<evidence type="ECO:0000313" key="2">
    <source>
        <dbReference type="RefSeq" id="XP_039127018.1"/>
    </source>
</evidence>
<accession>A0AB40BJA1</accession>
<dbReference type="Proteomes" id="UP001515500">
    <property type="component" value="Chromosome 6"/>
</dbReference>
<proteinExistence type="predicted"/>
<gene>
    <name evidence="2" type="primary">LOC120263207</name>
</gene>
<keyword evidence="1" id="KW-1185">Reference proteome</keyword>
<evidence type="ECO:0000313" key="1">
    <source>
        <dbReference type="Proteomes" id="UP001515500"/>
    </source>
</evidence>
<dbReference type="PANTHER" id="PTHR35317:SF5">
    <property type="entry name" value="CCHC-TYPE DOMAIN-CONTAINING PROTEIN"/>
    <property type="match status" value="1"/>
</dbReference>
<dbReference type="GeneID" id="120263207"/>
<dbReference type="PANTHER" id="PTHR35317">
    <property type="entry name" value="OS04G0629600 PROTEIN"/>
    <property type="match status" value="1"/>
</dbReference>
<protein>
    <submittedName>
        <fullName evidence="2">Uncharacterized protein LOC120263207</fullName>
    </submittedName>
</protein>